<dbReference type="SUPFAM" id="SSF52540">
    <property type="entry name" value="P-loop containing nucleoside triphosphate hydrolases"/>
    <property type="match status" value="1"/>
</dbReference>
<proteinExistence type="predicted"/>
<dbReference type="EMBL" id="JACHHU010000004">
    <property type="protein sequence ID" value="MBB6542392.1"/>
    <property type="molecule type" value="Genomic_DNA"/>
</dbReference>
<reference evidence="3 4" key="1">
    <citation type="submission" date="2020-08" db="EMBL/GenBank/DDBJ databases">
        <title>Genomic Encyclopedia of Type Strains, Phase IV (KMG-IV): sequencing the most valuable type-strain genomes for metagenomic binning, comparative biology and taxonomic classification.</title>
        <authorList>
            <person name="Goeker M."/>
        </authorList>
    </citation>
    <scope>NUCLEOTIDE SEQUENCE [LARGE SCALE GENOMIC DNA]</scope>
    <source>
        <strain evidence="3 4">DSM 26287</strain>
    </source>
</reference>
<protein>
    <submittedName>
        <fullName evidence="3">Gas vesicle protein</fullName>
    </submittedName>
</protein>
<keyword evidence="4" id="KW-1185">Reference proteome</keyword>
<evidence type="ECO:0000313" key="3">
    <source>
        <dbReference type="EMBL" id="MBB6542392.1"/>
    </source>
</evidence>
<comment type="caution">
    <text evidence="3">The sequence shown here is derived from an EMBL/GenBank/DDBJ whole genome shotgun (WGS) entry which is preliminary data.</text>
</comment>
<sequence length="568" mass="63537">MNFATDASMVTPSDTSKISDDEKKLNKKDLVNETFTKIDLLVDSFKDVIDSHSMMFRTDGTIIGTGKADFTQGNTTYVLSNSGKKFHLIDVPGIEGNESKYETMVKQAVAKAHLVFYVNGTNKKPEKVTAEKIKSYLNRGTQVCPLLNVRGNADSYEFEEDRISLSNEHNNTGLLQTTEVLEQCIGEKRLLPAHCVQGLLAFSSLAKTEQNISTIHPSRQNDLIIQQRNFLKHFHKHEAMQEFSGIKNVANVLENKAATFREDIVESNKEKVKELLNENSSILNSLLSDYYSFSEKIKPEFSACEASINDKFTSFKTSLCNGRKVLLEQFFSNLANKADDIVEDNFGDEDTISRQLKRASDEGQKNLENEFSEHFKNCVDVLLEDLKTAMVRLIEDIQRVEFQTDVEKIKSLNKVNFQTSEIEMGFDLKDFGKFAFNIASYALSGFAIGTAFPGIGNIVGAIAGAVVGILSSLLSVFTSKAKRIRKAQSKVQTRIDDARDPALNKVTEDLEQVVNDVSDNIISPIKEQVDLLQKSVNDPIEIINQQIKIMTNLSEKVEVMPYGTIQAI</sequence>
<accession>A0A7X0NF96</accession>
<evidence type="ECO:0000256" key="2">
    <source>
        <dbReference type="SAM" id="Phobius"/>
    </source>
</evidence>
<dbReference type="Proteomes" id="UP000537141">
    <property type="component" value="Unassembled WGS sequence"/>
</dbReference>
<keyword evidence="2" id="KW-0472">Membrane</keyword>
<dbReference type="InterPro" id="IPR027417">
    <property type="entry name" value="P-loop_NTPase"/>
</dbReference>
<name>A0A7X0NF96_9GAMM</name>
<evidence type="ECO:0000313" key="4">
    <source>
        <dbReference type="Proteomes" id="UP000537141"/>
    </source>
</evidence>
<gene>
    <name evidence="3" type="ORF">HNQ55_000879</name>
</gene>
<keyword evidence="2" id="KW-0812">Transmembrane</keyword>
<dbReference type="Gene3D" id="3.40.50.300">
    <property type="entry name" value="P-loop containing nucleotide triphosphate hydrolases"/>
    <property type="match status" value="1"/>
</dbReference>
<keyword evidence="2" id="KW-1133">Transmembrane helix</keyword>
<dbReference type="AlphaFoldDB" id="A0A7X0NF96"/>
<feature type="transmembrane region" description="Helical" evidence="2">
    <location>
        <begin position="458"/>
        <end position="477"/>
    </location>
</feature>
<dbReference type="RefSeq" id="WP_184422986.1">
    <property type="nucleotide sequence ID" value="NZ_AP027362.1"/>
</dbReference>
<organism evidence="3 4">
    <name type="scientific">Thalassotalea piscium</name>
    <dbReference type="NCBI Taxonomy" id="1230533"/>
    <lineage>
        <taxon>Bacteria</taxon>
        <taxon>Pseudomonadati</taxon>
        <taxon>Pseudomonadota</taxon>
        <taxon>Gammaproteobacteria</taxon>
        <taxon>Alteromonadales</taxon>
        <taxon>Colwelliaceae</taxon>
        <taxon>Thalassotalea</taxon>
    </lineage>
</organism>
<evidence type="ECO:0000256" key="1">
    <source>
        <dbReference type="SAM" id="MobiDB-lite"/>
    </source>
</evidence>
<feature type="region of interest" description="Disordered" evidence="1">
    <location>
        <begin position="1"/>
        <end position="23"/>
    </location>
</feature>